<name>A0A811LRE4_9BILA</name>
<dbReference type="EMBL" id="CAJFCW020000006">
    <property type="protein sequence ID" value="CAG9127357.1"/>
    <property type="molecule type" value="Genomic_DNA"/>
</dbReference>
<dbReference type="SUPFAM" id="SSF74788">
    <property type="entry name" value="Cullin repeat-like"/>
    <property type="match status" value="1"/>
</dbReference>
<feature type="domain" description="Cullin N-terminal" evidence="3">
    <location>
        <begin position="185"/>
        <end position="526"/>
    </location>
</feature>
<organism evidence="4 5">
    <name type="scientific">Bursaphelenchus okinawaensis</name>
    <dbReference type="NCBI Taxonomy" id="465554"/>
    <lineage>
        <taxon>Eukaryota</taxon>
        <taxon>Metazoa</taxon>
        <taxon>Ecdysozoa</taxon>
        <taxon>Nematoda</taxon>
        <taxon>Chromadorea</taxon>
        <taxon>Rhabditida</taxon>
        <taxon>Tylenchina</taxon>
        <taxon>Tylenchomorpha</taxon>
        <taxon>Aphelenchoidea</taxon>
        <taxon>Aphelenchoididae</taxon>
        <taxon>Bursaphelenchus</taxon>
    </lineage>
</organism>
<evidence type="ECO:0000259" key="3">
    <source>
        <dbReference type="Pfam" id="PF00888"/>
    </source>
</evidence>
<evidence type="ECO:0000313" key="5">
    <source>
        <dbReference type="Proteomes" id="UP000614601"/>
    </source>
</evidence>
<gene>
    <name evidence="4" type="ORF">BOKJ2_LOCUS13901</name>
</gene>
<keyword evidence="5" id="KW-1185">Reference proteome</keyword>
<dbReference type="Proteomes" id="UP000614601">
    <property type="component" value="Unassembled WGS sequence"/>
</dbReference>
<dbReference type="PANTHER" id="PTHR11932">
    <property type="entry name" value="CULLIN"/>
    <property type="match status" value="1"/>
</dbReference>
<dbReference type="EMBL" id="CAJFDH010000006">
    <property type="protein sequence ID" value="CAD5229969.1"/>
    <property type="molecule type" value="Genomic_DNA"/>
</dbReference>
<evidence type="ECO:0000256" key="1">
    <source>
        <dbReference type="ARBA" id="ARBA00006019"/>
    </source>
</evidence>
<dbReference type="Pfam" id="PF00888">
    <property type="entry name" value="Cullin"/>
    <property type="match status" value="1"/>
</dbReference>
<dbReference type="InterPro" id="IPR016159">
    <property type="entry name" value="Cullin_repeat-like_dom_sf"/>
</dbReference>
<dbReference type="InterPro" id="IPR001373">
    <property type="entry name" value="Cullin_N"/>
</dbReference>
<sequence length="534" mass="60778">MEDSVINENGDWVIVNEESNLIGNGSRSVVVIRKERNGVEHVIVDEQSAIANEENANNKEIEAKMNGNPDVDGQGEIVYVEAVDEVVAEVVKKMDEISIPEEQSDNVVAEGELIDGEAGADEGGKVDGDQEIRQGATEEVTAREDDLQAETGNDVEVDGEIMEEENEVDNLWKEYTAKQHSNAEWNVINQGLIMVIDERTSELSFDELYLGVSRLISNDQGRIVYQGVQDLLTAYIKNLKARLLKRVGLNNYTECLKNVQRQFNDAVNNIDGILMYMNNYYLPKIGKPKSTVIARTLYRETFFEDDVVARFLKTRVKKLARKGISKNIDEIIDIFGLLLDIYEYKSRVLQNDYLNVFLDNVSDKYTKLEGDLQATDLVYDYAKKVNELMDDGAMVSDRLIGLNHDFGEKVKEIFCKKLLEPSINRILNANHGVDWMIMKDEKERLIEVYKVCNRAPNGLKALANKISVYLRNRGAEMYQDLCNFDEIEYFQQLFGLKDAIQEYVFTCFNNNDVISAHILEDFSFLNNLLQEISG</sequence>
<evidence type="ECO:0000313" key="4">
    <source>
        <dbReference type="EMBL" id="CAD5229969.1"/>
    </source>
</evidence>
<evidence type="ECO:0000256" key="2">
    <source>
        <dbReference type="ARBA" id="ARBA00022786"/>
    </source>
</evidence>
<dbReference type="GO" id="GO:0031625">
    <property type="term" value="F:ubiquitin protein ligase binding"/>
    <property type="evidence" value="ECO:0007669"/>
    <property type="project" value="InterPro"/>
</dbReference>
<accession>A0A811LRE4</accession>
<protein>
    <recommendedName>
        <fullName evidence="3">Cullin N-terminal domain-containing protein</fullName>
    </recommendedName>
</protein>
<dbReference type="GO" id="GO:0006511">
    <property type="term" value="P:ubiquitin-dependent protein catabolic process"/>
    <property type="evidence" value="ECO:0007669"/>
    <property type="project" value="InterPro"/>
</dbReference>
<proteinExistence type="inferred from homology"/>
<dbReference type="Proteomes" id="UP000783686">
    <property type="component" value="Unassembled WGS sequence"/>
</dbReference>
<keyword evidence="2" id="KW-0833">Ubl conjugation pathway</keyword>
<comment type="caution">
    <text evidence="4">The sequence shown here is derived from an EMBL/GenBank/DDBJ whole genome shotgun (WGS) entry which is preliminary data.</text>
</comment>
<dbReference type="AlphaFoldDB" id="A0A811LRE4"/>
<reference evidence="4" key="1">
    <citation type="submission" date="2020-09" db="EMBL/GenBank/DDBJ databases">
        <authorList>
            <person name="Kikuchi T."/>
        </authorList>
    </citation>
    <scope>NUCLEOTIDE SEQUENCE</scope>
    <source>
        <strain evidence="4">SH1</strain>
    </source>
</reference>
<dbReference type="InterPro" id="IPR045093">
    <property type="entry name" value="Cullin"/>
</dbReference>
<dbReference type="Gene3D" id="1.20.1310.10">
    <property type="entry name" value="Cullin Repeats"/>
    <property type="match status" value="2"/>
</dbReference>
<comment type="similarity">
    <text evidence="1">Belongs to the cullin family.</text>
</comment>